<feature type="region of interest" description="Disordered" evidence="11">
    <location>
        <begin position="37"/>
        <end position="58"/>
    </location>
</feature>
<evidence type="ECO:0000313" key="14">
    <source>
        <dbReference type="Proteomes" id="UP000332933"/>
    </source>
</evidence>
<dbReference type="PANTHER" id="PTHR13890">
    <property type="entry name" value="RNA SPLICING PROTEIN MRS2, MITOCHONDRIAL"/>
    <property type="match status" value="1"/>
</dbReference>
<keyword evidence="9" id="KW-0496">Mitochondrion</keyword>
<feature type="coiled-coil region" evidence="10">
    <location>
        <begin position="240"/>
        <end position="274"/>
    </location>
</feature>
<evidence type="ECO:0000256" key="6">
    <source>
        <dbReference type="ARBA" id="ARBA00022989"/>
    </source>
</evidence>
<keyword evidence="7 9" id="KW-0406">Ion transport</keyword>
<dbReference type="Gene3D" id="1.20.58.340">
    <property type="entry name" value="Magnesium transport protein CorA, transmembrane region"/>
    <property type="match status" value="1"/>
</dbReference>
<keyword evidence="8 9" id="KW-0472">Membrane</keyword>
<organism evidence="13 14">
    <name type="scientific">Aphanomyces stellatus</name>
    <dbReference type="NCBI Taxonomy" id="120398"/>
    <lineage>
        <taxon>Eukaryota</taxon>
        <taxon>Sar</taxon>
        <taxon>Stramenopiles</taxon>
        <taxon>Oomycota</taxon>
        <taxon>Saprolegniomycetes</taxon>
        <taxon>Saprolegniales</taxon>
        <taxon>Verrucalvaceae</taxon>
        <taxon>Aphanomyces</taxon>
    </lineage>
</organism>
<keyword evidence="2 9" id="KW-0813">Transport</keyword>
<evidence type="ECO:0000256" key="4">
    <source>
        <dbReference type="ARBA" id="ARBA00022842"/>
    </source>
</evidence>
<keyword evidence="5" id="KW-0809">Transit peptide</keyword>
<reference evidence="13 14" key="1">
    <citation type="submission" date="2019-03" db="EMBL/GenBank/DDBJ databases">
        <authorList>
            <person name="Gaulin E."/>
            <person name="Dumas B."/>
        </authorList>
    </citation>
    <scope>NUCLEOTIDE SEQUENCE [LARGE SCALE GENOMIC DNA]</scope>
    <source>
        <strain evidence="13">CBS 568.67</strain>
    </source>
</reference>
<dbReference type="EMBL" id="VJMH01000134">
    <property type="protein sequence ID" value="KAF0718629.1"/>
    <property type="molecule type" value="Genomic_DNA"/>
</dbReference>
<accession>A0A485K5Y9</accession>
<dbReference type="Gene3D" id="2.40.128.330">
    <property type="match status" value="1"/>
</dbReference>
<keyword evidence="4 9" id="KW-0460">Magnesium</keyword>
<evidence type="ECO:0000256" key="8">
    <source>
        <dbReference type="ARBA" id="ARBA00023136"/>
    </source>
</evidence>
<dbReference type="SUPFAM" id="SSF144083">
    <property type="entry name" value="Magnesium transport protein CorA, transmembrane region"/>
    <property type="match status" value="1"/>
</dbReference>
<sequence>MAGRFGSSLQQANPVAERLVHHDMLVSNKGDILSGGIKGKRLVRPPRQSADRSRRVASIDSPRCPQALRFDAVGNCTYEEISRMEVLKMIQSAATGMPEMTQDTTPTFSRSRSRTRFVRDTPVEIPAIHMRDLRKLDNVFSASNEPSITVRQQAILVNCDPIRAVIMRNVMMVFLPDGADSLIQYLKTGMKEHLAEASTFEFAAVEAILATICRIFSLECEKIIPRCRVSLDKMAKDDSMLSELENLRAVKNEMSALESQVAGMRRMLMSLLENEEDMHMLYLTKLFNEPQYVHDLFGFDSEEAESFLEVYLQEIYGTQSRVSLMTNNIQNTESIVMLKLDSKRNFLLSIDLSLTLMGTLIAVPTFIVGGFGMNLNSYIQQTEGVFWSVFAFCVLFIVIGYVYFVNYLKKQGINMSWKY</sequence>
<keyword evidence="10" id="KW-0175">Coiled coil</keyword>
<comment type="similarity">
    <text evidence="9">Belongs to the CorA metal ion transporter (MIT) (TC 1.A.35) family.</text>
</comment>
<name>A0A485K5Y9_9STRA</name>
<evidence type="ECO:0000256" key="2">
    <source>
        <dbReference type="ARBA" id="ARBA00022448"/>
    </source>
</evidence>
<dbReference type="InterPro" id="IPR039204">
    <property type="entry name" value="MRS2-like"/>
</dbReference>
<dbReference type="OrthoDB" id="10251508at2759"/>
<keyword evidence="3 9" id="KW-0812">Transmembrane</keyword>
<protein>
    <recommendedName>
        <fullName evidence="9">Magnesium transporter</fullName>
    </recommendedName>
</protein>
<dbReference type="GO" id="GO:0005743">
    <property type="term" value="C:mitochondrial inner membrane"/>
    <property type="evidence" value="ECO:0007669"/>
    <property type="project" value="UniProtKB-SubCell"/>
</dbReference>
<gene>
    <name evidence="13" type="primary">Aste57867_1564</name>
    <name evidence="12" type="ORF">As57867_001563</name>
    <name evidence="13" type="ORF">ASTE57867_1564</name>
</gene>
<reference evidence="12" key="2">
    <citation type="submission" date="2019-06" db="EMBL/GenBank/DDBJ databases">
        <title>Genomics analysis of Aphanomyces spp. identifies a new class of oomycete effector associated with host adaptation.</title>
        <authorList>
            <person name="Gaulin E."/>
        </authorList>
    </citation>
    <scope>NUCLEOTIDE SEQUENCE</scope>
    <source>
        <strain evidence="12">CBS 578.67</strain>
    </source>
</reference>
<evidence type="ECO:0000256" key="3">
    <source>
        <dbReference type="ARBA" id="ARBA00022692"/>
    </source>
</evidence>
<evidence type="ECO:0000256" key="5">
    <source>
        <dbReference type="ARBA" id="ARBA00022946"/>
    </source>
</evidence>
<keyword evidence="6 9" id="KW-1133">Transmembrane helix</keyword>
<evidence type="ECO:0000256" key="10">
    <source>
        <dbReference type="SAM" id="Coils"/>
    </source>
</evidence>
<evidence type="ECO:0000256" key="7">
    <source>
        <dbReference type="ARBA" id="ARBA00023065"/>
    </source>
</evidence>
<dbReference type="AlphaFoldDB" id="A0A485K5Y9"/>
<dbReference type="Proteomes" id="UP000332933">
    <property type="component" value="Unassembled WGS sequence"/>
</dbReference>
<dbReference type="InterPro" id="IPR045863">
    <property type="entry name" value="CorA_TM1_TM2"/>
</dbReference>
<evidence type="ECO:0000256" key="1">
    <source>
        <dbReference type="ARBA" id="ARBA00004141"/>
    </source>
</evidence>
<evidence type="ECO:0000313" key="13">
    <source>
        <dbReference type="EMBL" id="VFT78777.1"/>
    </source>
</evidence>
<proteinExistence type="inferred from homology"/>
<keyword evidence="14" id="KW-1185">Reference proteome</keyword>
<evidence type="ECO:0000256" key="9">
    <source>
        <dbReference type="RuleBase" id="RU366042"/>
    </source>
</evidence>
<feature type="transmembrane region" description="Helical" evidence="9">
    <location>
        <begin position="346"/>
        <end position="373"/>
    </location>
</feature>
<evidence type="ECO:0000313" key="12">
    <source>
        <dbReference type="EMBL" id="KAF0718629.1"/>
    </source>
</evidence>
<comment type="subcellular location">
    <subcellularLocation>
        <location evidence="1">Membrane</location>
        <topology evidence="1">Multi-pass membrane protein</topology>
    </subcellularLocation>
    <subcellularLocation>
        <location evidence="9">Mitochondrion inner membrane</location>
        <topology evidence="9">Multi-pass membrane protein</topology>
    </subcellularLocation>
</comment>
<keyword evidence="9" id="KW-0999">Mitochondrion inner membrane</keyword>
<dbReference type="EMBL" id="CAADRA010000134">
    <property type="protein sequence ID" value="VFT78777.1"/>
    <property type="molecule type" value="Genomic_DNA"/>
</dbReference>
<evidence type="ECO:0000256" key="11">
    <source>
        <dbReference type="SAM" id="MobiDB-lite"/>
    </source>
</evidence>
<dbReference type="PANTHER" id="PTHR13890:SF0">
    <property type="entry name" value="MAGNESIUM TRANSPORTER MRS2 HOMOLOG, MITOCHONDRIAL"/>
    <property type="match status" value="1"/>
</dbReference>
<dbReference type="CDD" id="cd12823">
    <property type="entry name" value="Mrs2_Mfm1p-like"/>
    <property type="match status" value="1"/>
</dbReference>
<dbReference type="Pfam" id="PF22099">
    <property type="entry name" value="MRS2-like"/>
    <property type="match status" value="1"/>
</dbReference>
<dbReference type="GO" id="GO:0015095">
    <property type="term" value="F:magnesium ion transmembrane transporter activity"/>
    <property type="evidence" value="ECO:0007669"/>
    <property type="project" value="TreeGrafter"/>
</dbReference>
<feature type="transmembrane region" description="Helical" evidence="9">
    <location>
        <begin position="385"/>
        <end position="408"/>
    </location>
</feature>